<reference evidence="2" key="1">
    <citation type="submission" date="2023-10" db="EMBL/GenBank/DDBJ databases">
        <authorList>
            <person name="Chen Y."/>
            <person name="Shah S."/>
            <person name="Dougan E. K."/>
            <person name="Thang M."/>
            <person name="Chan C."/>
        </authorList>
    </citation>
    <scope>NUCLEOTIDE SEQUENCE [LARGE SCALE GENOMIC DNA]</scope>
</reference>
<feature type="region of interest" description="Disordered" evidence="1">
    <location>
        <begin position="363"/>
        <end position="480"/>
    </location>
</feature>
<organism evidence="2 3">
    <name type="scientific">Prorocentrum cordatum</name>
    <dbReference type="NCBI Taxonomy" id="2364126"/>
    <lineage>
        <taxon>Eukaryota</taxon>
        <taxon>Sar</taxon>
        <taxon>Alveolata</taxon>
        <taxon>Dinophyceae</taxon>
        <taxon>Prorocentrales</taxon>
        <taxon>Prorocentraceae</taxon>
        <taxon>Prorocentrum</taxon>
    </lineage>
</organism>
<protein>
    <submittedName>
        <fullName evidence="2">Uncharacterized protein</fullName>
    </submittedName>
</protein>
<comment type="caution">
    <text evidence="2">The sequence shown here is derived from an EMBL/GenBank/DDBJ whole genome shotgun (WGS) entry which is preliminary data.</text>
</comment>
<evidence type="ECO:0000313" key="2">
    <source>
        <dbReference type="EMBL" id="CAK0797931.1"/>
    </source>
</evidence>
<accession>A0ABN9Q4H6</accession>
<dbReference type="Proteomes" id="UP001189429">
    <property type="component" value="Unassembled WGS sequence"/>
</dbReference>
<dbReference type="EMBL" id="CAUYUJ010001847">
    <property type="protein sequence ID" value="CAK0797931.1"/>
    <property type="molecule type" value="Genomic_DNA"/>
</dbReference>
<name>A0ABN9Q4H6_9DINO</name>
<proteinExistence type="predicted"/>
<evidence type="ECO:0000256" key="1">
    <source>
        <dbReference type="SAM" id="MobiDB-lite"/>
    </source>
</evidence>
<feature type="non-terminal residue" evidence="2">
    <location>
        <position position="480"/>
    </location>
</feature>
<sequence>ERCWAHLGGLVDLFRHSDAHSPGPLPPIGNVIYEIWGVSGDIMNIPAVKSLTLKARGTLFSSPLCESPLPVKWEADYQATLKQGLGATAREQLEMLLEDANAKDEDKSGLLEFALVYKTKAGDGCLAWALDPSVGLVRLRRLLAWEPKHERGFAVPLLDKKSNWQDCDPDAVAAGARFLGEANYPLEQLPGKSASSPARDYKAIADLMESVWVRRPWAEMCHLRLGTALEAAQPGAIMPWEPLDQHSFDGAACKLARAHRQKMKKVPANISAITALASVQEPPVAADPPTPAASPADGKKDDGVVGAAGHSIPADGAAAGEGGSALAGAAEPVEPPLKKCKIEPQENGGAEGQQGAEACDAAGSVATAGAEDAEQLVPAGGAGAASAAQPAEPPRADASPVEQKPAAEPAKAGEFKVGDHVRISATKNVAQYNQKKGAASSAGAKESEAGGPETGGAEGPAQKKVKSEDKARELFGDLSE</sequence>
<gene>
    <name evidence="2" type="ORF">PCOR1329_LOCUS6861</name>
</gene>
<feature type="compositionally biased region" description="Basic and acidic residues" evidence="1">
    <location>
        <begin position="411"/>
        <end position="422"/>
    </location>
</feature>
<feature type="non-terminal residue" evidence="2">
    <location>
        <position position="1"/>
    </location>
</feature>
<feature type="compositionally biased region" description="Basic and acidic residues" evidence="1">
    <location>
        <begin position="465"/>
        <end position="480"/>
    </location>
</feature>
<feature type="compositionally biased region" description="Low complexity" evidence="1">
    <location>
        <begin position="435"/>
        <end position="444"/>
    </location>
</feature>
<feature type="region of interest" description="Disordered" evidence="1">
    <location>
        <begin position="280"/>
        <end position="329"/>
    </location>
</feature>
<keyword evidence="3" id="KW-1185">Reference proteome</keyword>
<evidence type="ECO:0000313" key="3">
    <source>
        <dbReference type="Proteomes" id="UP001189429"/>
    </source>
</evidence>
<feature type="compositionally biased region" description="Polar residues" evidence="1">
    <location>
        <begin position="425"/>
        <end position="434"/>
    </location>
</feature>